<name>N1J6X9_BLUG1</name>
<feature type="compositionally biased region" description="Basic and acidic residues" evidence="8">
    <location>
        <begin position="340"/>
        <end position="349"/>
    </location>
</feature>
<feature type="region of interest" description="Disordered" evidence="8">
    <location>
        <begin position="247"/>
        <end position="368"/>
    </location>
</feature>
<gene>
    <name evidence="10" type="ORF">BGHDH14_bgh01571</name>
</gene>
<feature type="region of interest" description="Disordered" evidence="8">
    <location>
        <begin position="76"/>
        <end position="104"/>
    </location>
</feature>
<dbReference type="GO" id="GO:0000785">
    <property type="term" value="C:chromatin"/>
    <property type="evidence" value="ECO:0007669"/>
    <property type="project" value="TreeGrafter"/>
</dbReference>
<evidence type="ECO:0000256" key="1">
    <source>
        <dbReference type="ARBA" id="ARBA00004123"/>
    </source>
</evidence>
<feature type="compositionally biased region" description="Polar residues" evidence="8">
    <location>
        <begin position="174"/>
        <end position="194"/>
    </location>
</feature>
<sequence length="368" mass="39736">MSGNNEQNYRPMTTMVPHSPSTTSLSYTQAIAPAPQNRVSQPLRPISHGVHVQNTLQSPFGQNNMMTQMADMEPPTHVVGSQGRRGILPSAPGRPPVTSSTGRSTMIPAKDAEGKFPCPHCTKSYLHAKHLKRHLLRHTGDRPYMCILCRDTFSRSDILKRHFQKCSIRRGNPTGASHLSHSQAHLKKTQSSPHKNVADTPMIDVNTMGNSSGMGNNNANIPIFGVNSDSVGAENGANIANHQTDSMQTNGLKRQSTVENDGRNMTPLSGSGVQTRTGLESAYTGSTPSTMPSGMNPSLAFSMPHGQNGHSYNQSYEYTPNGTAATPSSASNAAHASSAHRNEMSRDGESMQSYSRNSCLFRESQGHV</sequence>
<accession>N1J6X9</accession>
<dbReference type="PANTHER" id="PTHR40626:SF12">
    <property type="entry name" value="RFEC"/>
    <property type="match status" value="1"/>
</dbReference>
<feature type="region of interest" description="Disordered" evidence="8">
    <location>
        <begin position="1"/>
        <end position="23"/>
    </location>
</feature>
<keyword evidence="5" id="KW-0862">Zinc</keyword>
<dbReference type="GO" id="GO:0008270">
    <property type="term" value="F:zinc ion binding"/>
    <property type="evidence" value="ECO:0007669"/>
    <property type="project" value="UniProtKB-KW"/>
</dbReference>
<evidence type="ECO:0000313" key="11">
    <source>
        <dbReference type="Proteomes" id="UP000015441"/>
    </source>
</evidence>
<dbReference type="SUPFAM" id="SSF57667">
    <property type="entry name" value="beta-beta-alpha zinc fingers"/>
    <property type="match status" value="1"/>
</dbReference>
<evidence type="ECO:0000256" key="3">
    <source>
        <dbReference type="ARBA" id="ARBA00022737"/>
    </source>
</evidence>
<dbReference type="Gene3D" id="3.30.160.60">
    <property type="entry name" value="Classic Zinc Finger"/>
    <property type="match status" value="2"/>
</dbReference>
<keyword evidence="3" id="KW-0677">Repeat</keyword>
<evidence type="ECO:0000256" key="5">
    <source>
        <dbReference type="ARBA" id="ARBA00022833"/>
    </source>
</evidence>
<comment type="subcellular location">
    <subcellularLocation>
        <location evidence="1">Nucleus</location>
    </subcellularLocation>
</comment>
<dbReference type="EMBL" id="CAUH01001898">
    <property type="protein sequence ID" value="CCU75960.1"/>
    <property type="molecule type" value="Genomic_DNA"/>
</dbReference>
<proteinExistence type="predicted"/>
<dbReference type="InterPro" id="IPR013087">
    <property type="entry name" value="Znf_C2H2_type"/>
</dbReference>
<dbReference type="STRING" id="546991.N1J6X9"/>
<dbReference type="InParanoid" id="N1J6X9"/>
<dbReference type="GO" id="GO:0000981">
    <property type="term" value="F:DNA-binding transcription factor activity, RNA polymerase II-specific"/>
    <property type="evidence" value="ECO:0007669"/>
    <property type="project" value="InterPro"/>
</dbReference>
<organism evidence="10 11">
    <name type="scientific">Blumeria graminis f. sp. hordei (strain DH14)</name>
    <name type="common">Barley powdery mildew</name>
    <name type="synonym">Oidium monilioides f. sp. hordei</name>
    <dbReference type="NCBI Taxonomy" id="546991"/>
    <lineage>
        <taxon>Eukaryota</taxon>
        <taxon>Fungi</taxon>
        <taxon>Dikarya</taxon>
        <taxon>Ascomycota</taxon>
        <taxon>Pezizomycotina</taxon>
        <taxon>Leotiomycetes</taxon>
        <taxon>Erysiphales</taxon>
        <taxon>Erysiphaceae</taxon>
        <taxon>Blumeria</taxon>
        <taxon>Blumeria hordei</taxon>
    </lineage>
</organism>
<dbReference type="InterPro" id="IPR051059">
    <property type="entry name" value="VerF-like"/>
</dbReference>
<evidence type="ECO:0000256" key="4">
    <source>
        <dbReference type="ARBA" id="ARBA00022771"/>
    </source>
</evidence>
<feature type="compositionally biased region" description="Polar residues" evidence="8">
    <location>
        <begin position="308"/>
        <end position="318"/>
    </location>
</feature>
<dbReference type="GO" id="GO:0005634">
    <property type="term" value="C:nucleus"/>
    <property type="evidence" value="ECO:0007669"/>
    <property type="project" value="UniProtKB-SubCell"/>
</dbReference>
<comment type="caution">
    <text evidence="10">The sequence shown here is derived from an EMBL/GenBank/DDBJ whole genome shotgun (WGS) entry which is preliminary data.</text>
</comment>
<feature type="compositionally biased region" description="Polar residues" evidence="8">
    <location>
        <begin position="266"/>
        <end position="296"/>
    </location>
</feature>
<dbReference type="AlphaFoldDB" id="N1J6X9"/>
<dbReference type="eggNOG" id="KOG1721">
    <property type="taxonomic scope" value="Eukaryota"/>
</dbReference>
<keyword evidence="4 7" id="KW-0863">Zinc-finger</keyword>
<evidence type="ECO:0000313" key="10">
    <source>
        <dbReference type="EMBL" id="CCU75960.1"/>
    </source>
</evidence>
<keyword evidence="11" id="KW-1185">Reference proteome</keyword>
<dbReference type="PROSITE" id="PS00028">
    <property type="entry name" value="ZINC_FINGER_C2H2_1"/>
    <property type="match status" value="1"/>
</dbReference>
<dbReference type="HOGENOM" id="CLU_752259_0_0_1"/>
<evidence type="ECO:0000256" key="7">
    <source>
        <dbReference type="PROSITE-ProRule" id="PRU00042"/>
    </source>
</evidence>
<dbReference type="Proteomes" id="UP000015441">
    <property type="component" value="Unassembled WGS sequence"/>
</dbReference>
<keyword evidence="6" id="KW-0539">Nucleus</keyword>
<evidence type="ECO:0000256" key="6">
    <source>
        <dbReference type="ARBA" id="ARBA00023242"/>
    </source>
</evidence>
<dbReference type="PROSITE" id="PS50157">
    <property type="entry name" value="ZINC_FINGER_C2H2_2"/>
    <property type="match status" value="1"/>
</dbReference>
<feature type="domain" description="C2H2-type" evidence="9">
    <location>
        <begin position="116"/>
        <end position="143"/>
    </location>
</feature>
<protein>
    <submittedName>
        <fullName evidence="10">/similar to C2H2 transcription factor RfeC</fullName>
    </submittedName>
</protein>
<keyword evidence="2" id="KW-0479">Metal-binding</keyword>
<dbReference type="InterPro" id="IPR036236">
    <property type="entry name" value="Znf_C2H2_sf"/>
</dbReference>
<dbReference type="SMART" id="SM00355">
    <property type="entry name" value="ZnF_C2H2"/>
    <property type="match status" value="2"/>
</dbReference>
<evidence type="ECO:0000256" key="8">
    <source>
        <dbReference type="SAM" id="MobiDB-lite"/>
    </source>
</evidence>
<evidence type="ECO:0000256" key="2">
    <source>
        <dbReference type="ARBA" id="ARBA00022723"/>
    </source>
</evidence>
<dbReference type="PANTHER" id="PTHR40626">
    <property type="entry name" value="MIP31509P"/>
    <property type="match status" value="1"/>
</dbReference>
<feature type="region of interest" description="Disordered" evidence="8">
    <location>
        <begin position="173"/>
        <end position="201"/>
    </location>
</feature>
<dbReference type="GO" id="GO:0000978">
    <property type="term" value="F:RNA polymerase II cis-regulatory region sequence-specific DNA binding"/>
    <property type="evidence" value="ECO:0007669"/>
    <property type="project" value="InterPro"/>
</dbReference>
<feature type="compositionally biased region" description="Low complexity" evidence="8">
    <location>
        <begin position="320"/>
        <end position="339"/>
    </location>
</feature>
<dbReference type="OrthoDB" id="9439903at2759"/>
<reference evidence="10 11" key="1">
    <citation type="journal article" date="2010" name="Science">
        <title>Genome expansion and gene loss in powdery mildew fungi reveal tradeoffs in extreme parasitism.</title>
        <authorList>
            <person name="Spanu P.D."/>
            <person name="Abbott J.C."/>
            <person name="Amselem J."/>
            <person name="Burgis T.A."/>
            <person name="Soanes D.M."/>
            <person name="Stueber K."/>
            <person name="Ver Loren van Themaat E."/>
            <person name="Brown J.K.M."/>
            <person name="Butcher S.A."/>
            <person name="Gurr S.J."/>
            <person name="Lebrun M.-H."/>
            <person name="Ridout C.J."/>
            <person name="Schulze-Lefert P."/>
            <person name="Talbot N.J."/>
            <person name="Ahmadinejad N."/>
            <person name="Ametz C."/>
            <person name="Barton G.R."/>
            <person name="Benjdia M."/>
            <person name="Bidzinski P."/>
            <person name="Bindschedler L.V."/>
            <person name="Both M."/>
            <person name="Brewer M.T."/>
            <person name="Cadle-Davidson L."/>
            <person name="Cadle-Davidson M.M."/>
            <person name="Collemare J."/>
            <person name="Cramer R."/>
            <person name="Frenkel O."/>
            <person name="Godfrey D."/>
            <person name="Harriman J."/>
            <person name="Hoede C."/>
            <person name="King B.C."/>
            <person name="Klages S."/>
            <person name="Kleemann J."/>
            <person name="Knoll D."/>
            <person name="Koti P.S."/>
            <person name="Kreplak J."/>
            <person name="Lopez-Ruiz F.J."/>
            <person name="Lu X."/>
            <person name="Maekawa T."/>
            <person name="Mahanil S."/>
            <person name="Micali C."/>
            <person name="Milgroom M.G."/>
            <person name="Montana G."/>
            <person name="Noir S."/>
            <person name="O'Connell R.J."/>
            <person name="Oberhaensli S."/>
            <person name="Parlange F."/>
            <person name="Pedersen C."/>
            <person name="Quesneville H."/>
            <person name="Reinhardt R."/>
            <person name="Rott M."/>
            <person name="Sacristan S."/>
            <person name="Schmidt S.M."/>
            <person name="Schoen M."/>
            <person name="Skamnioti P."/>
            <person name="Sommer H."/>
            <person name="Stephens A."/>
            <person name="Takahara H."/>
            <person name="Thordal-Christensen H."/>
            <person name="Vigouroux M."/>
            <person name="Wessling R."/>
            <person name="Wicker T."/>
            <person name="Panstruga R."/>
        </authorList>
    </citation>
    <scope>NUCLEOTIDE SEQUENCE [LARGE SCALE GENOMIC DNA]</scope>
    <source>
        <strain evidence="10">DH14</strain>
    </source>
</reference>
<feature type="compositionally biased region" description="Polar residues" evidence="8">
    <location>
        <begin position="247"/>
        <end position="259"/>
    </location>
</feature>
<feature type="compositionally biased region" description="Polar residues" evidence="8">
    <location>
        <begin position="1"/>
        <end position="11"/>
    </location>
</feature>
<evidence type="ECO:0000259" key="9">
    <source>
        <dbReference type="PROSITE" id="PS50157"/>
    </source>
</evidence>